<feature type="domain" description="Methyltransferase type 11" evidence="1">
    <location>
        <begin position="115"/>
        <end position="209"/>
    </location>
</feature>
<organism evidence="2 3">
    <name type="scientific">Aspergillus fumigatiaffinis</name>
    <dbReference type="NCBI Taxonomy" id="340414"/>
    <lineage>
        <taxon>Eukaryota</taxon>
        <taxon>Fungi</taxon>
        <taxon>Dikarya</taxon>
        <taxon>Ascomycota</taxon>
        <taxon>Pezizomycotina</taxon>
        <taxon>Eurotiomycetes</taxon>
        <taxon>Eurotiomycetidae</taxon>
        <taxon>Eurotiales</taxon>
        <taxon>Aspergillaceae</taxon>
        <taxon>Aspergillus</taxon>
        <taxon>Aspergillus subgen. Fumigati</taxon>
    </lineage>
</organism>
<dbReference type="PANTHER" id="PTHR43591">
    <property type="entry name" value="METHYLTRANSFERASE"/>
    <property type="match status" value="1"/>
</dbReference>
<comment type="caution">
    <text evidence="2">The sequence shown here is derived from an EMBL/GenBank/DDBJ whole genome shotgun (WGS) entry which is preliminary data.</text>
</comment>
<dbReference type="OrthoDB" id="540004at2759"/>
<dbReference type="InterPro" id="IPR013216">
    <property type="entry name" value="Methyltransf_11"/>
</dbReference>
<proteinExistence type="predicted"/>
<dbReference type="CDD" id="cd02440">
    <property type="entry name" value="AdoMet_MTases"/>
    <property type="match status" value="1"/>
</dbReference>
<dbReference type="Gene3D" id="3.40.50.150">
    <property type="entry name" value="Vaccinia Virus protein VP39"/>
    <property type="match status" value="1"/>
</dbReference>
<keyword evidence="3" id="KW-1185">Reference proteome</keyword>
<reference evidence="2" key="2">
    <citation type="submission" date="2020-04" db="EMBL/GenBank/DDBJ databases">
        <authorList>
            <person name="Santos R.A.C."/>
            <person name="Steenwyk J.L."/>
            <person name="Rivero-Menendez O."/>
            <person name="Mead M.E."/>
            <person name="Silva L.P."/>
            <person name="Bastos R.W."/>
            <person name="Alastruey-Izquierdo A."/>
            <person name="Goldman G.H."/>
            <person name="Rokas A."/>
        </authorList>
    </citation>
    <scope>NUCLEOTIDE SEQUENCE</scope>
    <source>
        <strain evidence="2">CNM-CM6805</strain>
    </source>
</reference>
<dbReference type="InterPro" id="IPR029063">
    <property type="entry name" value="SAM-dependent_MTases_sf"/>
</dbReference>
<dbReference type="Pfam" id="PF08241">
    <property type="entry name" value="Methyltransf_11"/>
    <property type="match status" value="1"/>
</dbReference>
<reference evidence="2" key="1">
    <citation type="journal article" date="2020" name="bioRxiv">
        <title>Genomic and phenotypic heterogeneity of clinical isolates of the human pathogens Aspergillus fumigatus, Aspergillus lentulus and Aspergillus fumigatiaffinis.</title>
        <authorList>
            <person name="dos Santos R.A.C."/>
            <person name="Steenwyk J.L."/>
            <person name="Rivero-Menendez O."/>
            <person name="Mead M.E."/>
            <person name="Silva L.P."/>
            <person name="Bastos R.W."/>
            <person name="Alastruey-Izquierdo A."/>
            <person name="Goldman G.H."/>
            <person name="Rokas A."/>
        </authorList>
    </citation>
    <scope>NUCLEOTIDE SEQUENCE</scope>
    <source>
        <strain evidence="2">CNM-CM6805</strain>
    </source>
</reference>
<gene>
    <name evidence="2" type="ORF">CNMCM6805_004979</name>
</gene>
<protein>
    <recommendedName>
        <fullName evidence="1">Methyltransferase type 11 domain-containing protein</fullName>
    </recommendedName>
</protein>
<name>A0A8H4HA94_9EURO</name>
<dbReference type="SUPFAM" id="SSF53335">
    <property type="entry name" value="S-adenosyl-L-methionine-dependent methyltransferases"/>
    <property type="match status" value="1"/>
</dbReference>
<evidence type="ECO:0000313" key="2">
    <source>
        <dbReference type="EMBL" id="KAF4240459.1"/>
    </source>
</evidence>
<dbReference type="GO" id="GO:0008757">
    <property type="term" value="F:S-adenosylmethionine-dependent methyltransferase activity"/>
    <property type="evidence" value="ECO:0007669"/>
    <property type="project" value="InterPro"/>
</dbReference>
<evidence type="ECO:0000313" key="3">
    <source>
        <dbReference type="Proteomes" id="UP000653565"/>
    </source>
</evidence>
<sequence length="348" mass="38156">MKGEVIVRGGATQVGGPPQDPAIVVDTDLPSHITILRDPYPHFYKCLDVSRVLEWQRDASALNNRNDDFGPDGAGGRGTHYINAQTPSSMARSKGIEGLLRLITRELGVTNGIVLDLLGGDGLVHKVANQLQLSNLNVLTCDISEHMIQAACDARVPAIHQRAERLLCKDGSVDGVLLAYGTHHIDPSDRSFAFQEAHRVLRPGGVFVIHDFEVGGPMDKWFGEVVDIQSRTGHPFRHFARSDIDDYFSAAGFKDYRIIDMTDSYCAVGDTPEEARLAMGEYLTDMYGLVKVEEAKGRNGAAYWALEKAREIFGHTEGAADPTFDPATGIWRMEVPRSALVGVAIRRS</sequence>
<evidence type="ECO:0000259" key="1">
    <source>
        <dbReference type="Pfam" id="PF08241"/>
    </source>
</evidence>
<dbReference type="Proteomes" id="UP000653565">
    <property type="component" value="Unassembled WGS sequence"/>
</dbReference>
<dbReference type="EMBL" id="JAAAPX010000026">
    <property type="protein sequence ID" value="KAF4240459.1"/>
    <property type="molecule type" value="Genomic_DNA"/>
</dbReference>
<accession>A0A8H4HA94</accession>
<dbReference type="PANTHER" id="PTHR43591:SF24">
    <property type="entry name" value="2-METHOXY-6-POLYPRENYL-1,4-BENZOQUINOL METHYLASE, MITOCHONDRIAL"/>
    <property type="match status" value="1"/>
</dbReference>
<dbReference type="AlphaFoldDB" id="A0A8H4HA94"/>